<protein>
    <submittedName>
        <fullName evidence="1">Uncharacterized protein</fullName>
    </submittedName>
</protein>
<evidence type="ECO:0000313" key="1">
    <source>
        <dbReference type="EMBL" id="AII28267.1"/>
    </source>
</evidence>
<dbReference type="EMBL" id="KJ829260">
    <property type="protein sequence ID" value="AII28267.1"/>
    <property type="molecule type" value="Genomic_DNA"/>
</dbReference>
<sequence length="78" mass="9118">MSHLHLIVDRETAFEGNLNLWQATPPDYFKDKLREDVNPEPWLKCVMIVMAEAAATGENVKIIVTTGRDWQMEVRRYE</sequence>
<evidence type="ECO:0000313" key="2">
    <source>
        <dbReference type="Proteomes" id="UP000028668"/>
    </source>
</evidence>
<reference evidence="1" key="1">
    <citation type="submission" date="2014-05" db="EMBL/GenBank/DDBJ databases">
        <authorList>
            <person name="Pacey E."/>
            <person name="Bowman C.A."/>
            <person name="Russell D.A."/>
            <person name="Pope W.H."/>
            <person name="Jacobs-Sera D."/>
            <person name="Hendrix R.W."/>
            <person name="Hatfull G.F."/>
        </authorList>
    </citation>
    <scope>NUCLEOTIDE SEQUENCE [LARGE SCALE GENOMIC DNA]</scope>
</reference>
<accession>A0A076G7N9</accession>
<organism evidence="1 2">
    <name type="scientific">Mycobacterium phage YungJamal</name>
    <dbReference type="NCBI Taxonomy" id="1505226"/>
    <lineage>
        <taxon>Viruses</taxon>
        <taxon>Duplodnaviria</taxon>
        <taxon>Heunggongvirae</taxon>
        <taxon>Uroviricota</taxon>
        <taxon>Caudoviricetes</taxon>
        <taxon>Corndogvirus</taxon>
        <taxon>Mycobacterium phage Corndog</taxon>
    </lineage>
</organism>
<gene>
    <name evidence="1" type="primary">28</name>
    <name evidence="1" type="ORF">PBI_YUNGJAMAL_28</name>
</gene>
<dbReference type="Proteomes" id="UP000028668">
    <property type="component" value="Segment"/>
</dbReference>
<proteinExistence type="predicted"/>
<name>A0A076G7N9_BPMCO</name>